<proteinExistence type="predicted"/>
<reference evidence="1" key="1">
    <citation type="submission" date="2021-01" db="EMBL/GenBank/DDBJ databases">
        <title>Whole genome shotgun sequence of Virgisporangium aurantiacum NBRC 16421.</title>
        <authorList>
            <person name="Komaki H."/>
            <person name="Tamura T."/>
        </authorList>
    </citation>
    <scope>NUCLEOTIDE SEQUENCE</scope>
    <source>
        <strain evidence="1">NBRC 16421</strain>
    </source>
</reference>
<dbReference type="AlphaFoldDB" id="A0A8J3ZCK3"/>
<sequence>MTPEGLIRLAMRGISMSSGGKRVALYLDKSMLRDGEYLPIIVVESEPRCRGFPADVAETAANWFGRVYRNAQERVNQINEGFGIDEDEVLAMAIGAAKAAAGRQSSGDPDS</sequence>
<comment type="caution">
    <text evidence="1">The sequence shown here is derived from an EMBL/GenBank/DDBJ whole genome shotgun (WGS) entry which is preliminary data.</text>
</comment>
<keyword evidence="2" id="KW-1185">Reference proteome</keyword>
<evidence type="ECO:0000313" key="2">
    <source>
        <dbReference type="Proteomes" id="UP000612585"/>
    </source>
</evidence>
<dbReference type="RefSeq" id="WP_204000835.1">
    <property type="nucleotide sequence ID" value="NZ_BOPG01000044.1"/>
</dbReference>
<organism evidence="1 2">
    <name type="scientific">Virgisporangium aurantiacum</name>
    <dbReference type="NCBI Taxonomy" id="175570"/>
    <lineage>
        <taxon>Bacteria</taxon>
        <taxon>Bacillati</taxon>
        <taxon>Actinomycetota</taxon>
        <taxon>Actinomycetes</taxon>
        <taxon>Micromonosporales</taxon>
        <taxon>Micromonosporaceae</taxon>
        <taxon>Virgisporangium</taxon>
    </lineage>
</organism>
<name>A0A8J3ZCK3_9ACTN</name>
<dbReference type="EMBL" id="BOPG01000044">
    <property type="protein sequence ID" value="GIJ59136.1"/>
    <property type="molecule type" value="Genomic_DNA"/>
</dbReference>
<accession>A0A8J3ZCK3</accession>
<evidence type="ECO:0000313" key="1">
    <source>
        <dbReference type="EMBL" id="GIJ59136.1"/>
    </source>
</evidence>
<dbReference type="Proteomes" id="UP000612585">
    <property type="component" value="Unassembled WGS sequence"/>
</dbReference>
<protein>
    <submittedName>
        <fullName evidence="1">Uncharacterized protein</fullName>
    </submittedName>
</protein>
<gene>
    <name evidence="1" type="ORF">Vau01_066520</name>
</gene>